<dbReference type="InterPro" id="IPR023635">
    <property type="entry name" value="Peptide_deformylase"/>
</dbReference>
<dbReference type="Pfam" id="PF01327">
    <property type="entry name" value="Pep_deformylase"/>
    <property type="match status" value="1"/>
</dbReference>
<dbReference type="GO" id="GO:0006412">
    <property type="term" value="P:translation"/>
    <property type="evidence" value="ECO:0007669"/>
    <property type="project" value="UniProtKB-UniRule"/>
</dbReference>
<dbReference type="GO" id="GO:0046872">
    <property type="term" value="F:metal ion binding"/>
    <property type="evidence" value="ECO:0007669"/>
    <property type="project" value="UniProtKB-KW"/>
</dbReference>
<comment type="catalytic activity">
    <reaction evidence="2">
        <text>N-terminal N-formyl-L-methionyl-[peptide] + H2O = N-terminal L-methionyl-[peptide] + formate</text>
        <dbReference type="Rhea" id="RHEA:24420"/>
        <dbReference type="Rhea" id="RHEA-COMP:10639"/>
        <dbReference type="Rhea" id="RHEA-COMP:10640"/>
        <dbReference type="ChEBI" id="CHEBI:15377"/>
        <dbReference type="ChEBI" id="CHEBI:15740"/>
        <dbReference type="ChEBI" id="CHEBI:49298"/>
        <dbReference type="ChEBI" id="CHEBI:64731"/>
        <dbReference type="EC" id="3.5.1.88"/>
    </reaction>
</comment>
<evidence type="ECO:0000313" key="3">
    <source>
        <dbReference type="EMBL" id="ACY18653.1"/>
    </source>
</evidence>
<dbReference type="PANTHER" id="PTHR10458:SF22">
    <property type="entry name" value="PEPTIDE DEFORMYLASE"/>
    <property type="match status" value="1"/>
</dbReference>
<name>D0LMG6_HALO1</name>
<keyword evidence="4" id="KW-1185">Reference proteome</keyword>
<evidence type="ECO:0000256" key="2">
    <source>
        <dbReference type="HAMAP-Rule" id="MF_00163"/>
    </source>
</evidence>
<dbReference type="PIRSF" id="PIRSF004749">
    <property type="entry name" value="Pep_def"/>
    <property type="match status" value="1"/>
</dbReference>
<dbReference type="AlphaFoldDB" id="D0LMG6"/>
<proteinExistence type="inferred from homology"/>
<organism evidence="3 4">
    <name type="scientific">Haliangium ochraceum (strain DSM 14365 / JCM 11303 / SMP-2)</name>
    <dbReference type="NCBI Taxonomy" id="502025"/>
    <lineage>
        <taxon>Bacteria</taxon>
        <taxon>Pseudomonadati</taxon>
        <taxon>Myxococcota</taxon>
        <taxon>Polyangia</taxon>
        <taxon>Haliangiales</taxon>
        <taxon>Kofleriaceae</taxon>
        <taxon>Haliangium</taxon>
    </lineage>
</organism>
<dbReference type="Gene3D" id="3.90.45.10">
    <property type="entry name" value="Peptide deformylase"/>
    <property type="match status" value="1"/>
</dbReference>
<dbReference type="EC" id="3.5.1.88" evidence="2"/>
<dbReference type="EMBL" id="CP001804">
    <property type="protein sequence ID" value="ACY18653.1"/>
    <property type="molecule type" value="Genomic_DNA"/>
</dbReference>
<feature type="binding site" evidence="2">
    <location>
        <position position="140"/>
    </location>
    <ligand>
        <name>Fe cation</name>
        <dbReference type="ChEBI" id="CHEBI:24875"/>
    </ligand>
</feature>
<dbReference type="HAMAP" id="MF_00163">
    <property type="entry name" value="Pep_deformylase"/>
    <property type="match status" value="1"/>
</dbReference>
<dbReference type="SUPFAM" id="SSF56420">
    <property type="entry name" value="Peptide deformylase"/>
    <property type="match status" value="1"/>
</dbReference>
<dbReference type="PRINTS" id="PR01576">
    <property type="entry name" value="PDEFORMYLASE"/>
</dbReference>
<comment type="function">
    <text evidence="2">Removes the formyl group from the N-terminal Met of newly synthesized proteins. Requires at least a dipeptide for an efficient rate of reaction. N-terminal L-methionine is a prerequisite for activity but the enzyme has broad specificity at other positions.</text>
</comment>
<keyword evidence="2" id="KW-0378">Hydrolase</keyword>
<accession>D0LMG6</accession>
<dbReference type="KEGG" id="hoh:Hoch_6178"/>
<evidence type="ECO:0000256" key="1">
    <source>
        <dbReference type="ARBA" id="ARBA00010759"/>
    </source>
</evidence>
<evidence type="ECO:0000313" key="4">
    <source>
        <dbReference type="Proteomes" id="UP000001880"/>
    </source>
</evidence>
<comment type="cofactor">
    <cofactor evidence="2">
        <name>Fe(2+)</name>
        <dbReference type="ChEBI" id="CHEBI:29033"/>
    </cofactor>
    <text evidence="2">Binds 1 Fe(2+) ion.</text>
</comment>
<gene>
    <name evidence="2" type="primary">def</name>
    <name evidence="3" type="ordered locus">Hoch_6178</name>
</gene>
<keyword evidence="2" id="KW-0408">Iron</keyword>
<dbReference type="RefSeq" id="WP_012831245.1">
    <property type="nucleotide sequence ID" value="NC_013440.1"/>
</dbReference>
<dbReference type="STRING" id="502025.Hoch_6178"/>
<feature type="binding site" evidence="2">
    <location>
        <position position="136"/>
    </location>
    <ligand>
        <name>Fe cation</name>
        <dbReference type="ChEBI" id="CHEBI:24875"/>
    </ligand>
</feature>
<feature type="active site" evidence="2">
    <location>
        <position position="137"/>
    </location>
</feature>
<dbReference type="PANTHER" id="PTHR10458">
    <property type="entry name" value="PEPTIDE DEFORMYLASE"/>
    <property type="match status" value="1"/>
</dbReference>
<dbReference type="eggNOG" id="COG0242">
    <property type="taxonomic scope" value="Bacteria"/>
</dbReference>
<reference evidence="3 4" key="1">
    <citation type="journal article" date="2010" name="Stand. Genomic Sci.">
        <title>Complete genome sequence of Haliangium ochraceum type strain (SMP-2).</title>
        <authorList>
            <consortium name="US DOE Joint Genome Institute (JGI-PGF)"/>
            <person name="Ivanova N."/>
            <person name="Daum C."/>
            <person name="Lang E."/>
            <person name="Abt B."/>
            <person name="Kopitz M."/>
            <person name="Saunders E."/>
            <person name="Lapidus A."/>
            <person name="Lucas S."/>
            <person name="Glavina Del Rio T."/>
            <person name="Nolan M."/>
            <person name="Tice H."/>
            <person name="Copeland A."/>
            <person name="Cheng J.F."/>
            <person name="Chen F."/>
            <person name="Bruce D."/>
            <person name="Goodwin L."/>
            <person name="Pitluck S."/>
            <person name="Mavromatis K."/>
            <person name="Pati A."/>
            <person name="Mikhailova N."/>
            <person name="Chen A."/>
            <person name="Palaniappan K."/>
            <person name="Land M."/>
            <person name="Hauser L."/>
            <person name="Chang Y.J."/>
            <person name="Jeffries C.D."/>
            <person name="Detter J.C."/>
            <person name="Brettin T."/>
            <person name="Rohde M."/>
            <person name="Goker M."/>
            <person name="Bristow J."/>
            <person name="Markowitz V."/>
            <person name="Eisen J.A."/>
            <person name="Hugenholtz P."/>
            <person name="Kyrpides N.C."/>
            <person name="Klenk H.P."/>
        </authorList>
    </citation>
    <scope>NUCLEOTIDE SEQUENCE [LARGE SCALE GENOMIC DNA]</scope>
    <source>
        <strain evidence="4">DSM 14365 / CIP 107738 / JCM 11303 / AJ 13395 / SMP-2</strain>
    </source>
</reference>
<sequence>MPARTILQLGNPDLWQSSQRVESPAAAQALIQDLADTLAAFREKNGFGRGIAAPQIGVHQRLIFVNVPGGFSGPLINPQVVWSSEEQMVLWDDCFSLPGLMVRVARAAQVRVSFQNQHGEARSIEADRALSELLQHEIDHLDGILAVQRAISPQALCTRAEWERRYRDTPA</sequence>
<keyword evidence="2" id="KW-0648">Protein biosynthesis</keyword>
<dbReference type="Proteomes" id="UP000001880">
    <property type="component" value="Chromosome"/>
</dbReference>
<protein>
    <recommendedName>
        <fullName evidence="2">Peptide deformylase</fullName>
        <shortName evidence="2">PDF</shortName>
        <ecNumber evidence="2">3.5.1.88</ecNumber>
    </recommendedName>
    <alternativeName>
        <fullName evidence="2">Polypeptide deformylase</fullName>
    </alternativeName>
</protein>
<dbReference type="GO" id="GO:0042586">
    <property type="term" value="F:peptide deformylase activity"/>
    <property type="evidence" value="ECO:0007669"/>
    <property type="project" value="UniProtKB-UniRule"/>
</dbReference>
<keyword evidence="2" id="KW-0479">Metal-binding</keyword>
<dbReference type="OrthoDB" id="9804313at2"/>
<feature type="binding site" evidence="2">
    <location>
        <position position="94"/>
    </location>
    <ligand>
        <name>Fe cation</name>
        <dbReference type="ChEBI" id="CHEBI:24875"/>
    </ligand>
</feature>
<comment type="similarity">
    <text evidence="1 2">Belongs to the polypeptide deformylase family.</text>
</comment>
<dbReference type="HOGENOM" id="CLU_061901_4_2_7"/>
<dbReference type="CDD" id="cd00487">
    <property type="entry name" value="Pep_deformylase"/>
    <property type="match status" value="1"/>
</dbReference>
<dbReference type="InterPro" id="IPR036821">
    <property type="entry name" value="Peptide_deformylase_sf"/>
</dbReference>